<feature type="domain" description="JAB" evidence="6">
    <location>
        <begin position="4"/>
        <end position="97"/>
    </location>
</feature>
<sequence length="105" mass="11843">MKQQAAFAWPNECVGFIVQTDLQWFVMPLPAQSGPQHVFVEPSTLLCAAEALDDGNVQVVAVYHSHPDGHSSLSAADHQFSAWARTHFLLVRVNEAWHIQMFRWS</sequence>
<evidence type="ECO:0000256" key="5">
    <source>
        <dbReference type="ARBA" id="ARBA00023049"/>
    </source>
</evidence>
<protein>
    <submittedName>
        <fullName evidence="7">Mov34/MPN/PAD-1 family protein</fullName>
    </submittedName>
</protein>
<reference evidence="8" key="1">
    <citation type="journal article" date="2022" name="G3 (Bethesda)">
        <title>Unveiling the complete genome sequence of Alicyclobacillus acidoterrestris DSM 3922T, a taint-producing strain.</title>
        <authorList>
            <person name="Leonardo I.C."/>
            <person name="Barreto Crespo M.T."/>
            <person name="Gaspar F.B."/>
        </authorList>
    </citation>
    <scope>NUCLEOTIDE SEQUENCE [LARGE SCALE GENOMIC DNA]</scope>
    <source>
        <strain evidence="8">DSM 3922</strain>
    </source>
</reference>
<dbReference type="PANTHER" id="PTHR34858">
    <property type="entry name" value="CYSO-CYSTEINE PEPTIDASE"/>
    <property type="match status" value="1"/>
</dbReference>
<gene>
    <name evidence="7" type="ORF">K1I37_12415</name>
</gene>
<evidence type="ECO:0000313" key="8">
    <source>
        <dbReference type="Proteomes" id="UP000829401"/>
    </source>
</evidence>
<evidence type="ECO:0000256" key="3">
    <source>
        <dbReference type="ARBA" id="ARBA00022801"/>
    </source>
</evidence>
<dbReference type="Gene3D" id="3.40.140.10">
    <property type="entry name" value="Cytidine Deaminase, domain 2"/>
    <property type="match status" value="1"/>
</dbReference>
<proteinExistence type="predicted"/>
<dbReference type="InterPro" id="IPR051929">
    <property type="entry name" value="VirAsm_ModProt"/>
</dbReference>
<evidence type="ECO:0000256" key="2">
    <source>
        <dbReference type="ARBA" id="ARBA00022723"/>
    </source>
</evidence>
<dbReference type="RefSeq" id="WP_161624335.1">
    <property type="nucleotide sequence ID" value="NZ_AURB01000101.1"/>
</dbReference>
<dbReference type="OrthoDB" id="2376626at2"/>
<accession>A0A9E6ZFZ1</accession>
<keyword evidence="4" id="KW-0862">Zinc</keyword>
<dbReference type="InterPro" id="IPR028090">
    <property type="entry name" value="JAB_dom_prok"/>
</dbReference>
<name>A0A9E6ZFZ1_ALIAG</name>
<evidence type="ECO:0000313" key="7">
    <source>
        <dbReference type="EMBL" id="UNO47508.1"/>
    </source>
</evidence>
<dbReference type="GO" id="GO:0006508">
    <property type="term" value="P:proteolysis"/>
    <property type="evidence" value="ECO:0007669"/>
    <property type="project" value="UniProtKB-KW"/>
</dbReference>
<dbReference type="AlphaFoldDB" id="A0A9E6ZFZ1"/>
<dbReference type="PANTHER" id="PTHR34858:SF1">
    <property type="entry name" value="CYSO-CYSTEINE PEPTIDASE"/>
    <property type="match status" value="1"/>
</dbReference>
<keyword evidence="1" id="KW-0645">Protease</keyword>
<keyword evidence="2" id="KW-0479">Metal-binding</keyword>
<dbReference type="Proteomes" id="UP000829401">
    <property type="component" value="Chromosome"/>
</dbReference>
<dbReference type="GO" id="GO:0008270">
    <property type="term" value="F:zinc ion binding"/>
    <property type="evidence" value="ECO:0007669"/>
    <property type="project" value="TreeGrafter"/>
</dbReference>
<organism evidence="7 8">
    <name type="scientific">Alicyclobacillus acidoterrestris (strain ATCC 49025 / DSM 3922 / CIP 106132 / NCIMB 13137 / GD3B)</name>
    <dbReference type="NCBI Taxonomy" id="1356854"/>
    <lineage>
        <taxon>Bacteria</taxon>
        <taxon>Bacillati</taxon>
        <taxon>Bacillota</taxon>
        <taxon>Bacilli</taxon>
        <taxon>Bacillales</taxon>
        <taxon>Alicyclobacillaceae</taxon>
        <taxon>Alicyclobacillus</taxon>
    </lineage>
</organism>
<dbReference type="EMBL" id="CP080467">
    <property type="protein sequence ID" value="UNO47508.1"/>
    <property type="molecule type" value="Genomic_DNA"/>
</dbReference>
<evidence type="ECO:0000256" key="4">
    <source>
        <dbReference type="ARBA" id="ARBA00022833"/>
    </source>
</evidence>
<dbReference type="SUPFAM" id="SSF102712">
    <property type="entry name" value="JAB1/MPN domain"/>
    <property type="match status" value="1"/>
</dbReference>
<evidence type="ECO:0000259" key="6">
    <source>
        <dbReference type="Pfam" id="PF14464"/>
    </source>
</evidence>
<keyword evidence="8" id="KW-1185">Reference proteome</keyword>
<dbReference type="GO" id="GO:0008235">
    <property type="term" value="F:metalloexopeptidase activity"/>
    <property type="evidence" value="ECO:0007669"/>
    <property type="project" value="TreeGrafter"/>
</dbReference>
<dbReference type="Pfam" id="PF14464">
    <property type="entry name" value="Prok-JAB"/>
    <property type="match status" value="1"/>
</dbReference>
<keyword evidence="3" id="KW-0378">Hydrolase</keyword>
<evidence type="ECO:0000256" key="1">
    <source>
        <dbReference type="ARBA" id="ARBA00022670"/>
    </source>
</evidence>
<keyword evidence="5" id="KW-0482">Metalloprotease</keyword>
<dbReference type="KEGG" id="aaco:K1I37_12415"/>